<dbReference type="AlphaFoldDB" id="A0AAD9URH4"/>
<evidence type="ECO:0008006" key="4">
    <source>
        <dbReference type="Google" id="ProtNLM"/>
    </source>
</evidence>
<feature type="compositionally biased region" description="Basic and acidic residues" evidence="1">
    <location>
        <begin position="178"/>
        <end position="192"/>
    </location>
</feature>
<dbReference type="Proteomes" id="UP001249851">
    <property type="component" value="Unassembled WGS sequence"/>
</dbReference>
<feature type="compositionally biased region" description="Basic and acidic residues" evidence="1">
    <location>
        <begin position="885"/>
        <end position="903"/>
    </location>
</feature>
<feature type="region of interest" description="Disordered" evidence="1">
    <location>
        <begin position="175"/>
        <end position="199"/>
    </location>
</feature>
<evidence type="ECO:0000313" key="3">
    <source>
        <dbReference type="Proteomes" id="UP001249851"/>
    </source>
</evidence>
<dbReference type="PANTHER" id="PTHR33845">
    <property type="entry name" value="C2H2-TYPE DOMAIN-CONTAINING PROTEIN"/>
    <property type="match status" value="1"/>
</dbReference>
<evidence type="ECO:0000313" key="2">
    <source>
        <dbReference type="EMBL" id="KAK2547264.1"/>
    </source>
</evidence>
<keyword evidence="3" id="KW-1185">Reference proteome</keyword>
<sequence>MATCSFASLAHVTSLCGSSSRDPQDVQCITLNECNKDVSTHLKKLNVGPDTINDEKTLLLARAGIFTTDQSCHLAMTICPHHREIYGLRWRSGKVRCCVPIEVAGHKDPKTKGDRGLNSRESSFILVTLGELHSVGSSMCKRCRDHLQILTANASPVSQGNPTLMDISASETLAGDTLEEKGSESSEHKSTQESENSSLSEELALKMENLCVKDGSYVLSPTSTTSSSGEVEMTSAFEIQRSRLNAFLAECGIHPLEKPWLEWESVGERTHRRYIQRTSEIISSVLKVVYPGNPGCLWSQLQASTAISKMLGDEAVCSPSDRSYLEGLAEAYKNSTAWDTRRQILSVMAGIASYKAISLFIPGITPYRYTMANLHRLQFGRAAPVPKKDAPRLRIDRQQLDHFLTFITSPHLVQDLPFGNKNLKLSNGHSITVPNVIRTLIPQRIVRQYQQYCSDSNFTPFSERTMTRILSECSASVRKSLQGLDYFAAEGARAFDDLSLVLEQAVEIGASKERVQGLQEALKAGKLYLKGDFKAHITDDSPIAEHCSIFSLSDPSDEDLRQSCTHVHDQTCDQCTSLASALSDMEKLLGEIPFCNEDDRDEAFYLYRNAALAIRAWKCHLLRTVRQDQARFDALDLLDERTVLLVNDWAMKFIPQKYRESQADWFGKRGISWHISVAYRKVDQQLQSQAFINLIQSCSQGSAAVVVILHHIIQTLKLEHPEIERVFLRQDNAGCYHSASTIVACTRFEASTGVKIEGLDFSDPQGGKGAADRMAAAAKSQIRMFINEGNDVTNAQQMKDALLSHGGIEGVRVAVSDSLEESVTGELPKIVGISKLNNFRFTGGKLTAWRAYAVGRGKLLEFTTTPDRSYKWWVGSFSNGDFKELAKPQSKGKAEERPTEEAMPRGQEGDVFPCPQEGCVRLFQRLSNLERHLSFEKCSKSLERLSLMDLSKTEYASLLYEGAVAMPALLPTSTFTAVTPVPQEGWALKETKKAYRFNEKQKSYLEAKFSIGQATGRKLDAEVVAKEMRHALGSDGRRLFKSSEFLTVQQITSYFSRLSAKVRQQVVTTEEDICAAVEEANFHKAREDILLAMNLEHPIVFDQYNICDLVRDNRLKNLKLGLLQMLCEKFNLQDSVTDRRKKVSYIDALADLVGGCSCSHD</sequence>
<name>A0AAD9URH4_ACRCE</name>
<feature type="region of interest" description="Disordered" evidence="1">
    <location>
        <begin position="885"/>
        <end position="910"/>
    </location>
</feature>
<dbReference type="PANTHER" id="PTHR33845:SF1">
    <property type="entry name" value="C2H2-TYPE DOMAIN-CONTAINING PROTEIN"/>
    <property type="match status" value="1"/>
</dbReference>
<organism evidence="2 3">
    <name type="scientific">Acropora cervicornis</name>
    <name type="common">Staghorn coral</name>
    <dbReference type="NCBI Taxonomy" id="6130"/>
    <lineage>
        <taxon>Eukaryota</taxon>
        <taxon>Metazoa</taxon>
        <taxon>Cnidaria</taxon>
        <taxon>Anthozoa</taxon>
        <taxon>Hexacorallia</taxon>
        <taxon>Scleractinia</taxon>
        <taxon>Astrocoeniina</taxon>
        <taxon>Acroporidae</taxon>
        <taxon>Acropora</taxon>
    </lineage>
</organism>
<protein>
    <recommendedName>
        <fullName evidence="4">C2H2-type domain-containing protein</fullName>
    </recommendedName>
</protein>
<gene>
    <name evidence="2" type="ORF">P5673_032851</name>
</gene>
<comment type="caution">
    <text evidence="2">The sequence shown here is derived from an EMBL/GenBank/DDBJ whole genome shotgun (WGS) entry which is preliminary data.</text>
</comment>
<reference evidence="2" key="1">
    <citation type="journal article" date="2023" name="G3 (Bethesda)">
        <title>Whole genome assembly and annotation of the endangered Caribbean coral Acropora cervicornis.</title>
        <authorList>
            <person name="Selwyn J.D."/>
            <person name="Vollmer S.V."/>
        </authorList>
    </citation>
    <scope>NUCLEOTIDE SEQUENCE</scope>
    <source>
        <strain evidence="2">K2</strain>
    </source>
</reference>
<evidence type="ECO:0000256" key="1">
    <source>
        <dbReference type="SAM" id="MobiDB-lite"/>
    </source>
</evidence>
<accession>A0AAD9URH4</accession>
<dbReference type="EMBL" id="JARQWQ010000196">
    <property type="protein sequence ID" value="KAK2547264.1"/>
    <property type="molecule type" value="Genomic_DNA"/>
</dbReference>
<proteinExistence type="predicted"/>
<reference evidence="2" key="2">
    <citation type="journal article" date="2023" name="Science">
        <title>Genomic signatures of disease resistance in endangered staghorn corals.</title>
        <authorList>
            <person name="Vollmer S.V."/>
            <person name="Selwyn J.D."/>
            <person name="Despard B.A."/>
            <person name="Roesel C.L."/>
        </authorList>
    </citation>
    <scope>NUCLEOTIDE SEQUENCE</scope>
    <source>
        <strain evidence="2">K2</strain>
    </source>
</reference>